<reference evidence="1 2" key="1">
    <citation type="journal article" name="Sci. Rep.">
        <title>Telomere-to-telomere assembled and centromere annotated genomes of the two main subspecies of the button mushroom Agaricus bisporus reveal especially polymorphic chromosome ends.</title>
        <authorList>
            <person name="Sonnenberg A.S.M."/>
            <person name="Sedaghat-Telgerd N."/>
            <person name="Lavrijssen B."/>
            <person name="Ohm R.A."/>
            <person name="Hendrickx P.M."/>
            <person name="Scholtmeijer K."/>
            <person name="Baars J.J.P."/>
            <person name="van Peer A."/>
        </authorList>
    </citation>
    <scope>NUCLEOTIDE SEQUENCE [LARGE SCALE GENOMIC DNA]</scope>
    <source>
        <strain evidence="1 2">H119_p4</strain>
    </source>
</reference>
<evidence type="ECO:0000313" key="1">
    <source>
        <dbReference type="EMBL" id="KAF7777923.1"/>
    </source>
</evidence>
<sequence length="368" mass="40859">MSALPSLSNVNFDSDGTRAWKLLLQAEDAALAEQPSHAKYQDHLVAVRVLGWFMKDFWDHPSHRFGTTPYLCLVSKILSCYTVEKLFALGLIYRNHLMRVFRNATGPTSSYVSPPSFDEYKEQVLVAMVNGPQTKADVKALALHRDGYRCMITGAYDILLAVQFLEILEQPVKKSHTQCVCLFPASAQAVGKEDAATAFTMLELFGLKDEVHKLLGGRVDSLCNALTMTGDMHTSFDQFIFWLEEVEGELNTYDIVSIVDDFCQATDARSRVTFKVDPAVVKDCESKGIPLPDLPDPDLIAIHASCARVARISGAVEQNDEIIEDREMIPSDRVALSSRCKPPVLLKITIYSFVASLRRPSSTTGGYP</sequence>
<evidence type="ECO:0000313" key="2">
    <source>
        <dbReference type="Proteomes" id="UP000629468"/>
    </source>
</evidence>
<dbReference type="Proteomes" id="UP000629468">
    <property type="component" value="Unassembled WGS sequence"/>
</dbReference>
<protein>
    <recommendedName>
        <fullName evidence="3">HNH nuclease domain-containing protein</fullName>
    </recommendedName>
</protein>
<dbReference type="AlphaFoldDB" id="A0A8H7KII0"/>
<name>A0A8H7KII0_AGABI</name>
<comment type="caution">
    <text evidence="1">The sequence shown here is derived from an EMBL/GenBank/DDBJ whole genome shotgun (WGS) entry which is preliminary data.</text>
</comment>
<gene>
    <name evidence="1" type="ORF">Agabi119p4_3995</name>
</gene>
<accession>A0A8H7KII0</accession>
<proteinExistence type="predicted"/>
<organism evidence="1 2">
    <name type="scientific">Agaricus bisporus var. burnettii</name>
    <dbReference type="NCBI Taxonomy" id="192524"/>
    <lineage>
        <taxon>Eukaryota</taxon>
        <taxon>Fungi</taxon>
        <taxon>Dikarya</taxon>
        <taxon>Basidiomycota</taxon>
        <taxon>Agaricomycotina</taxon>
        <taxon>Agaricomycetes</taxon>
        <taxon>Agaricomycetidae</taxon>
        <taxon>Agaricales</taxon>
        <taxon>Agaricineae</taxon>
        <taxon>Agaricaceae</taxon>
        <taxon>Agaricus</taxon>
    </lineage>
</organism>
<dbReference type="EMBL" id="JABXXO010000005">
    <property type="protein sequence ID" value="KAF7777923.1"/>
    <property type="molecule type" value="Genomic_DNA"/>
</dbReference>
<evidence type="ECO:0008006" key="3">
    <source>
        <dbReference type="Google" id="ProtNLM"/>
    </source>
</evidence>